<keyword evidence="1" id="KW-0812">Transmembrane</keyword>
<feature type="transmembrane region" description="Helical" evidence="1">
    <location>
        <begin position="72"/>
        <end position="92"/>
    </location>
</feature>
<keyword evidence="1" id="KW-0472">Membrane</keyword>
<sequence length="440" mass="47910">MLDHIRGYSLISPAVAALAWALLAICLLIIVIALPRHHRVKALVIAVIAGVVLGVGSYVEILLGFGVPSDQLSVGAVASATLAILALFLSIWTIASTWKKSWTLIPALLTVLSSLLVTNQFYALFPDVNSLDMETPYKEEKVSALQSAPCVPLAEWKPKILQPIAAEGTVVTGTPPTPKSKFHPRESYVYLPPAWFTNPRPQLPVLVLMHGIPGTTDQWFSQGEVGLAAHNYQRNHGGVSPIVVTADATGGVFDNPVCTNSAKGNIQTFLSEDLPQWISEEFSATPDRQHWTIGGLSYGGTCALQTIVNNPNSYGNFLDFSGEITPNDGDSHASTVRDFFNNSEQNFREHNPEDLLKTRRYPGHRGLFVAGVEDSTAQKDLRTLNKLAREAGMETSFETVPGGHNFITWRAAMKKFFPVVGEWSGITPQVLPGHPLPRQS</sequence>
<feature type="transmembrane region" description="Helical" evidence="1">
    <location>
        <begin position="42"/>
        <end position="66"/>
    </location>
</feature>
<dbReference type="InterPro" id="IPR000801">
    <property type="entry name" value="Esterase-like"/>
</dbReference>
<dbReference type="Pfam" id="PF00756">
    <property type="entry name" value="Esterase"/>
    <property type="match status" value="1"/>
</dbReference>
<dbReference type="SUPFAM" id="SSF53474">
    <property type="entry name" value="alpha/beta-Hydrolases"/>
    <property type="match status" value="1"/>
</dbReference>
<proteinExistence type="predicted"/>
<protein>
    <recommendedName>
        <fullName evidence="4">Esterase family protein</fullName>
    </recommendedName>
</protein>
<dbReference type="EMBL" id="QXJK01000005">
    <property type="protein sequence ID" value="RIX34920.1"/>
    <property type="molecule type" value="Genomic_DNA"/>
</dbReference>
<dbReference type="PANTHER" id="PTHR48098:SF1">
    <property type="entry name" value="DIACYLGLYCEROL ACYLTRANSFERASE_MYCOLYLTRANSFERASE AG85A"/>
    <property type="match status" value="1"/>
</dbReference>
<name>A0A418Q737_9CORY</name>
<evidence type="ECO:0008006" key="4">
    <source>
        <dbReference type="Google" id="ProtNLM"/>
    </source>
</evidence>
<keyword evidence="1" id="KW-1133">Transmembrane helix</keyword>
<accession>A0A418Q737</accession>
<feature type="transmembrane region" description="Helical" evidence="1">
    <location>
        <begin position="12"/>
        <end position="35"/>
    </location>
</feature>
<dbReference type="Proteomes" id="UP000285278">
    <property type="component" value="Unassembled WGS sequence"/>
</dbReference>
<dbReference type="OrthoDB" id="3723842at2"/>
<dbReference type="STRING" id="1451189.CFAL_06660"/>
<gene>
    <name evidence="2" type="ORF">D3M95_06350</name>
</gene>
<dbReference type="Gene3D" id="3.40.50.1820">
    <property type="entry name" value="alpha/beta hydrolase"/>
    <property type="match status" value="1"/>
</dbReference>
<comment type="caution">
    <text evidence="2">The sequence shown here is derived from an EMBL/GenBank/DDBJ whole genome shotgun (WGS) entry which is preliminary data.</text>
</comment>
<organism evidence="2 3">
    <name type="scientific">Corynebacterium falsenii</name>
    <dbReference type="NCBI Taxonomy" id="108486"/>
    <lineage>
        <taxon>Bacteria</taxon>
        <taxon>Bacillati</taxon>
        <taxon>Actinomycetota</taxon>
        <taxon>Actinomycetes</taxon>
        <taxon>Mycobacteriales</taxon>
        <taxon>Corynebacteriaceae</taxon>
        <taxon>Corynebacterium</taxon>
    </lineage>
</organism>
<dbReference type="RefSeq" id="WP_119664768.1">
    <property type="nucleotide sequence ID" value="NZ_QXJK01000005.1"/>
</dbReference>
<dbReference type="GO" id="GO:0016747">
    <property type="term" value="F:acyltransferase activity, transferring groups other than amino-acyl groups"/>
    <property type="evidence" value="ECO:0007669"/>
    <property type="project" value="TreeGrafter"/>
</dbReference>
<dbReference type="InterPro" id="IPR050583">
    <property type="entry name" value="Mycobacterial_A85_antigen"/>
</dbReference>
<feature type="transmembrane region" description="Helical" evidence="1">
    <location>
        <begin position="104"/>
        <end position="125"/>
    </location>
</feature>
<dbReference type="AlphaFoldDB" id="A0A418Q737"/>
<keyword evidence="3" id="KW-1185">Reference proteome</keyword>
<evidence type="ECO:0000313" key="2">
    <source>
        <dbReference type="EMBL" id="RIX34920.1"/>
    </source>
</evidence>
<evidence type="ECO:0000256" key="1">
    <source>
        <dbReference type="SAM" id="Phobius"/>
    </source>
</evidence>
<dbReference type="PANTHER" id="PTHR48098">
    <property type="entry name" value="ENTEROCHELIN ESTERASE-RELATED"/>
    <property type="match status" value="1"/>
</dbReference>
<dbReference type="InterPro" id="IPR029058">
    <property type="entry name" value="AB_hydrolase_fold"/>
</dbReference>
<reference evidence="2 3" key="1">
    <citation type="submission" date="2018-09" db="EMBL/GenBank/DDBJ databases">
        <title>Optimization and identification of Corynebacterium falsenii FN1-14 from fish paste.</title>
        <authorList>
            <person name="Daroonpunt R."/>
            <person name="Tanasupawat S."/>
        </authorList>
    </citation>
    <scope>NUCLEOTIDE SEQUENCE [LARGE SCALE GENOMIC DNA]</scope>
    <source>
        <strain evidence="2 3">FN1-14</strain>
    </source>
</reference>
<evidence type="ECO:0000313" key="3">
    <source>
        <dbReference type="Proteomes" id="UP000285278"/>
    </source>
</evidence>